<evidence type="ECO:0000256" key="1">
    <source>
        <dbReference type="SAM" id="Phobius"/>
    </source>
</evidence>
<accession>A0A0M4M1Z6</accession>
<dbReference type="EMBL" id="CP006911">
    <property type="protein sequence ID" value="ALE02812.1"/>
    <property type="molecule type" value="Genomic_DNA"/>
</dbReference>
<organism evidence="2 3">
    <name type="scientific">Candidatus Pseudothioglobus singularis PS1</name>
    <dbReference type="NCBI Taxonomy" id="1125411"/>
    <lineage>
        <taxon>Bacteria</taxon>
        <taxon>Pseudomonadati</taxon>
        <taxon>Pseudomonadota</taxon>
        <taxon>Gammaproteobacteria</taxon>
        <taxon>Candidatus Pseudothioglobaceae</taxon>
        <taxon>Candidatus Pseudothioglobus</taxon>
    </lineage>
</organism>
<name>A0A0M4M1Z6_9GAMM</name>
<feature type="transmembrane region" description="Helical" evidence="1">
    <location>
        <begin position="12"/>
        <end position="30"/>
    </location>
</feature>
<proteinExistence type="predicted"/>
<keyword evidence="3" id="KW-1185">Reference proteome</keyword>
<evidence type="ECO:0000313" key="3">
    <source>
        <dbReference type="Proteomes" id="UP000068905"/>
    </source>
</evidence>
<protein>
    <submittedName>
        <fullName evidence="2">Uncharacterized protein</fullName>
    </submittedName>
</protein>
<dbReference type="Proteomes" id="UP000068905">
    <property type="component" value="Chromosome"/>
</dbReference>
<sequence>MAEKNSKGQGRTALIVAIVAIGLYLATIMLNG</sequence>
<keyword evidence="1" id="KW-0472">Membrane</keyword>
<dbReference type="KEGG" id="tsn:W908_08605"/>
<dbReference type="AlphaFoldDB" id="A0A0M4M1Z6"/>
<evidence type="ECO:0000313" key="2">
    <source>
        <dbReference type="EMBL" id="ALE02812.1"/>
    </source>
</evidence>
<reference evidence="2 3" key="1">
    <citation type="journal article" date="2015" name="Genome Announc.">
        <title>Genome Sequence of 'Candidatus Thioglobus singularis' Strain PS1, a Mixotroph from the SUP05 Clade of Marine Gammaproteobacteria.</title>
        <authorList>
            <person name="Marshall K.T."/>
            <person name="Morris R.M."/>
        </authorList>
    </citation>
    <scope>NUCLEOTIDE SEQUENCE [LARGE SCALE GENOMIC DNA]</scope>
    <source>
        <strain evidence="2 3">PS1</strain>
    </source>
</reference>
<keyword evidence="1" id="KW-0812">Transmembrane</keyword>
<gene>
    <name evidence="2" type="ORF">W908_08605</name>
</gene>
<keyword evidence="1" id="KW-1133">Transmembrane helix</keyword>